<keyword evidence="5" id="KW-0446">Lipid-binding</keyword>
<sequence length="497" mass="54957">MPTPSDLERFDTFKSELRDRFGAAVYSSYFETLGLAEASSSNVVLHAPTRFSASLISQRFAPGLREVWSEACGPVNRLSVKGVQDLAQVRRIEVEAERPAALAPARAASRLKASPFRKGLRAEESAEMSTSAGRPERDRAEGLPFDSELPSQFHSAMTLERFCVNDTNRLARHAVTKMLDGTGAALTYLHGASGRGKTHLLNAAAQEWLRRRPTDNVLYLTYDSLMTDVSEAFISKSVKELRSFLQSTDVLLVDDIQLLRGRKRTQEELDCLIDRLRGAGKRVLVAGALPPARLSETGISQRLADRLAGGLCVSIDKPDYDLRLRVARQAAALFEMQTGLPVPQRHIDLIARRCEDSVRELEGMLSLLQVAIEAEGGREGPAALSDERVRKLLAEHLSHRRQAVTVEDVFDFTVRTFGLTKEEVAGRARKQPIVRARHAFCLAARKLTDTPLTAIGAMINRDHTTVMHSVKAAEILAETDAVFGDRITAIFDEFERG</sequence>
<proteinExistence type="inferred from homology"/>
<organism evidence="12 13">
    <name type="scientific">Parvularcula dongshanensis</name>
    <dbReference type="NCBI Taxonomy" id="1173995"/>
    <lineage>
        <taxon>Bacteria</taxon>
        <taxon>Pseudomonadati</taxon>
        <taxon>Pseudomonadota</taxon>
        <taxon>Alphaproteobacteria</taxon>
        <taxon>Parvularculales</taxon>
        <taxon>Parvularculaceae</taxon>
        <taxon>Parvularcula</taxon>
    </lineage>
</organism>
<keyword evidence="4 7" id="KW-0067">ATP-binding</keyword>
<dbReference type="InterPro" id="IPR013317">
    <property type="entry name" value="DnaA_dom"/>
</dbReference>
<dbReference type="InterPro" id="IPR038454">
    <property type="entry name" value="DnaA_N_sf"/>
</dbReference>
<feature type="region of interest" description="Disordered" evidence="9">
    <location>
        <begin position="116"/>
        <end position="144"/>
    </location>
</feature>
<dbReference type="Gene3D" id="3.30.300.180">
    <property type="match status" value="1"/>
</dbReference>
<evidence type="ECO:0000256" key="6">
    <source>
        <dbReference type="ARBA" id="ARBA00023125"/>
    </source>
</evidence>
<keyword evidence="3 7" id="KW-0547">Nucleotide-binding</keyword>
<dbReference type="InterPro" id="IPR003593">
    <property type="entry name" value="AAA+_ATPase"/>
</dbReference>
<name>A0A840HZC4_9PROT</name>
<evidence type="ECO:0000313" key="13">
    <source>
        <dbReference type="Proteomes" id="UP000563524"/>
    </source>
</evidence>
<dbReference type="EMBL" id="JACHOB010000001">
    <property type="protein sequence ID" value="MBB4657777.1"/>
    <property type="molecule type" value="Genomic_DNA"/>
</dbReference>
<gene>
    <name evidence="12" type="ORF">GGQ59_000277</name>
</gene>
<dbReference type="SUPFAM" id="SSF48295">
    <property type="entry name" value="TrpR-like"/>
    <property type="match status" value="1"/>
</dbReference>
<evidence type="ECO:0000256" key="8">
    <source>
        <dbReference type="RuleBase" id="RU004227"/>
    </source>
</evidence>
<dbReference type="Pfam" id="PF00308">
    <property type="entry name" value="Bac_DnaA"/>
    <property type="match status" value="1"/>
</dbReference>
<keyword evidence="1" id="KW-0963">Cytoplasm</keyword>
<dbReference type="PANTHER" id="PTHR30050:SF2">
    <property type="entry name" value="CHROMOSOMAL REPLICATION INITIATOR PROTEIN DNAA"/>
    <property type="match status" value="1"/>
</dbReference>
<dbReference type="InterPro" id="IPR010921">
    <property type="entry name" value="Trp_repressor/repl_initiator"/>
</dbReference>
<dbReference type="GO" id="GO:0006275">
    <property type="term" value="P:regulation of DNA replication"/>
    <property type="evidence" value="ECO:0007669"/>
    <property type="project" value="InterPro"/>
</dbReference>
<accession>A0A840HZC4</accession>
<comment type="caution">
    <text evidence="12">The sequence shown here is derived from an EMBL/GenBank/DDBJ whole genome shotgun (WGS) entry which is preliminary data.</text>
</comment>
<feature type="domain" description="Chromosomal replication initiator DnaA C-terminal" evidence="11">
    <location>
        <begin position="405"/>
        <end position="473"/>
    </location>
</feature>
<dbReference type="SMART" id="SM00382">
    <property type="entry name" value="AAA"/>
    <property type="match status" value="1"/>
</dbReference>
<keyword evidence="6 7" id="KW-0238">DNA-binding</keyword>
<comment type="similarity">
    <text evidence="8">Belongs to the DnaA family.</text>
</comment>
<dbReference type="InterPro" id="IPR024633">
    <property type="entry name" value="DnaA_N_dom"/>
</dbReference>
<dbReference type="Proteomes" id="UP000563524">
    <property type="component" value="Unassembled WGS sequence"/>
</dbReference>
<dbReference type="AlphaFoldDB" id="A0A840HZC4"/>
<dbReference type="RefSeq" id="WP_183815140.1">
    <property type="nucleotide sequence ID" value="NZ_JACHOB010000001.1"/>
</dbReference>
<dbReference type="SMART" id="SM00760">
    <property type="entry name" value="Bac_DnaA_C"/>
    <property type="match status" value="1"/>
</dbReference>
<evidence type="ECO:0000256" key="1">
    <source>
        <dbReference type="ARBA" id="ARBA00022490"/>
    </source>
</evidence>
<dbReference type="GO" id="GO:0005524">
    <property type="term" value="F:ATP binding"/>
    <property type="evidence" value="ECO:0007669"/>
    <property type="project" value="UniProtKB-KW"/>
</dbReference>
<feature type="domain" description="AAA+ ATPase" evidence="10">
    <location>
        <begin position="183"/>
        <end position="319"/>
    </location>
</feature>
<reference evidence="12 13" key="1">
    <citation type="submission" date="2020-08" db="EMBL/GenBank/DDBJ databases">
        <title>Genomic Encyclopedia of Type Strains, Phase IV (KMG-IV): sequencing the most valuable type-strain genomes for metagenomic binning, comparative biology and taxonomic classification.</title>
        <authorList>
            <person name="Goeker M."/>
        </authorList>
    </citation>
    <scope>NUCLEOTIDE SEQUENCE [LARGE SCALE GENOMIC DNA]</scope>
    <source>
        <strain evidence="12 13">DSM 102850</strain>
    </source>
</reference>
<evidence type="ECO:0000259" key="10">
    <source>
        <dbReference type="SMART" id="SM00382"/>
    </source>
</evidence>
<dbReference type="CDD" id="cd00009">
    <property type="entry name" value="AAA"/>
    <property type="match status" value="1"/>
</dbReference>
<dbReference type="Gene3D" id="1.10.8.60">
    <property type="match status" value="1"/>
</dbReference>
<dbReference type="InterPro" id="IPR013159">
    <property type="entry name" value="DnaA_C"/>
</dbReference>
<dbReference type="GO" id="GO:0008289">
    <property type="term" value="F:lipid binding"/>
    <property type="evidence" value="ECO:0007669"/>
    <property type="project" value="UniProtKB-KW"/>
</dbReference>
<keyword evidence="2 7" id="KW-0235">DNA replication</keyword>
<keyword evidence="13" id="KW-1185">Reference proteome</keyword>
<dbReference type="PANTHER" id="PTHR30050">
    <property type="entry name" value="CHROMOSOMAL REPLICATION INITIATOR PROTEIN DNAA"/>
    <property type="match status" value="1"/>
</dbReference>
<dbReference type="Gene3D" id="1.10.1750.10">
    <property type="match status" value="1"/>
</dbReference>
<dbReference type="SUPFAM" id="SSF52540">
    <property type="entry name" value="P-loop containing nucleoside triphosphate hydrolases"/>
    <property type="match status" value="1"/>
</dbReference>
<evidence type="ECO:0000256" key="9">
    <source>
        <dbReference type="SAM" id="MobiDB-lite"/>
    </source>
</evidence>
<evidence type="ECO:0000256" key="3">
    <source>
        <dbReference type="ARBA" id="ARBA00022741"/>
    </source>
</evidence>
<dbReference type="Gene3D" id="3.40.50.300">
    <property type="entry name" value="P-loop containing nucleotide triphosphate hydrolases"/>
    <property type="match status" value="1"/>
</dbReference>
<comment type="function">
    <text evidence="7">Plays an essential role in the initiation and regulation of chromosomal replication. ATP-DnaA binds to the origin of replication (oriC) to initiate formation of the DNA replication initiation complex once per cell cycle. Binds the DnaA box (a 9 base pair repeat at the origin) and separates the double-stranded (ds)DNA. Forms a right-handed helical filament on oriC DNA; dsDNA binds to the exterior of the filament while single-stranded (ss)DNA is stabiized in the filament's interior. The ATP-DnaA-oriC complex binds and stabilizes one strand of the AT-rich DNA unwinding element (DUE), permitting loading of DNA polymerase. After initiation quickly degrades to an ADP-DnaA complex that is not apt for DNA replication. Binds acidic phospholipids.</text>
</comment>
<dbReference type="Pfam" id="PF08299">
    <property type="entry name" value="Bac_DnaA_C"/>
    <property type="match status" value="1"/>
</dbReference>
<dbReference type="GO" id="GO:0003688">
    <property type="term" value="F:DNA replication origin binding"/>
    <property type="evidence" value="ECO:0007669"/>
    <property type="project" value="TreeGrafter"/>
</dbReference>
<evidence type="ECO:0000256" key="7">
    <source>
        <dbReference type="RuleBase" id="RU000577"/>
    </source>
</evidence>
<dbReference type="InterPro" id="IPR027417">
    <property type="entry name" value="P-loop_NTPase"/>
</dbReference>
<evidence type="ECO:0000256" key="5">
    <source>
        <dbReference type="ARBA" id="ARBA00023121"/>
    </source>
</evidence>
<evidence type="ECO:0000256" key="4">
    <source>
        <dbReference type="ARBA" id="ARBA00022840"/>
    </source>
</evidence>
<dbReference type="InterPro" id="IPR020591">
    <property type="entry name" value="Chromosome_initiator_DnaA-like"/>
</dbReference>
<dbReference type="GO" id="GO:0006270">
    <property type="term" value="P:DNA replication initiation"/>
    <property type="evidence" value="ECO:0007669"/>
    <property type="project" value="InterPro"/>
</dbReference>
<dbReference type="GO" id="GO:0005886">
    <property type="term" value="C:plasma membrane"/>
    <property type="evidence" value="ECO:0007669"/>
    <property type="project" value="TreeGrafter"/>
</dbReference>
<dbReference type="PRINTS" id="PR00051">
    <property type="entry name" value="DNAA"/>
</dbReference>
<evidence type="ECO:0000259" key="11">
    <source>
        <dbReference type="SMART" id="SM00760"/>
    </source>
</evidence>
<dbReference type="CDD" id="cd06571">
    <property type="entry name" value="Bac_DnaA_C"/>
    <property type="match status" value="1"/>
</dbReference>
<dbReference type="Pfam" id="PF11638">
    <property type="entry name" value="DnaA_N"/>
    <property type="match status" value="1"/>
</dbReference>
<evidence type="ECO:0000256" key="2">
    <source>
        <dbReference type="ARBA" id="ARBA00022705"/>
    </source>
</evidence>
<evidence type="ECO:0000313" key="12">
    <source>
        <dbReference type="EMBL" id="MBB4657777.1"/>
    </source>
</evidence>
<protein>
    <recommendedName>
        <fullName evidence="7">Chromosomal replication initiator protein DnaA</fullName>
    </recommendedName>
</protein>